<dbReference type="Proteomes" id="UP000623467">
    <property type="component" value="Unassembled WGS sequence"/>
</dbReference>
<reference evidence="1" key="1">
    <citation type="submission" date="2020-05" db="EMBL/GenBank/DDBJ databases">
        <title>Mycena genomes resolve the evolution of fungal bioluminescence.</title>
        <authorList>
            <person name="Tsai I.J."/>
        </authorList>
    </citation>
    <scope>NUCLEOTIDE SEQUENCE</scope>
    <source>
        <strain evidence="1">160909Yilan</strain>
    </source>
</reference>
<accession>A0A8H6TYX1</accession>
<evidence type="ECO:0000313" key="1">
    <source>
        <dbReference type="EMBL" id="KAF7324235.1"/>
    </source>
</evidence>
<evidence type="ECO:0000313" key="2">
    <source>
        <dbReference type="Proteomes" id="UP000623467"/>
    </source>
</evidence>
<sequence length="248" mass="28127">MRLATFKPSEFTFPWLQLTKYEGTLNDLEMFIVAPNLTELICVFEPDEVADLTVITHRNLRSLTILEYSDDVIRYLTLPALTHLISRHLDNLESFLARSSPVLVSLSVEGNVEESDFDKLGKSMSLVANTLESLEFFDIFNTHTGPIFRFLRRHLHNIRALTFRDVHGPLPLHSLVYFLYAHSAQLRTFRLVWTSSPFLDDTIGVTAGALETFDTVGGHLTRLAQTGMDIYLGTHVKNYVPVSSAIQQ</sequence>
<comment type="caution">
    <text evidence="1">The sequence shown here is derived from an EMBL/GenBank/DDBJ whole genome shotgun (WGS) entry which is preliminary data.</text>
</comment>
<dbReference type="EMBL" id="JACAZH010000128">
    <property type="protein sequence ID" value="KAF7324235.1"/>
    <property type="molecule type" value="Genomic_DNA"/>
</dbReference>
<organism evidence="1 2">
    <name type="scientific">Mycena sanguinolenta</name>
    <dbReference type="NCBI Taxonomy" id="230812"/>
    <lineage>
        <taxon>Eukaryota</taxon>
        <taxon>Fungi</taxon>
        <taxon>Dikarya</taxon>
        <taxon>Basidiomycota</taxon>
        <taxon>Agaricomycotina</taxon>
        <taxon>Agaricomycetes</taxon>
        <taxon>Agaricomycetidae</taxon>
        <taxon>Agaricales</taxon>
        <taxon>Marasmiineae</taxon>
        <taxon>Mycenaceae</taxon>
        <taxon>Mycena</taxon>
    </lineage>
</organism>
<proteinExistence type="predicted"/>
<gene>
    <name evidence="1" type="ORF">MSAN_02531200</name>
</gene>
<dbReference type="OrthoDB" id="3033335at2759"/>
<evidence type="ECO:0008006" key="3">
    <source>
        <dbReference type="Google" id="ProtNLM"/>
    </source>
</evidence>
<name>A0A8H6TYX1_9AGAR</name>
<dbReference type="AlphaFoldDB" id="A0A8H6TYX1"/>
<protein>
    <recommendedName>
        <fullName evidence="3">F-box domain-containing protein</fullName>
    </recommendedName>
</protein>
<keyword evidence="2" id="KW-1185">Reference proteome</keyword>